<keyword evidence="2" id="KW-1185">Reference proteome</keyword>
<evidence type="ECO:0000313" key="1">
    <source>
        <dbReference type="EMBL" id="MDQ7910812.1"/>
    </source>
</evidence>
<gene>
    <name evidence="1" type="ORF">RB614_40605</name>
</gene>
<dbReference type="RefSeq" id="WP_308718055.1">
    <property type="nucleotide sequence ID" value="NZ_JAVHUY010000063.1"/>
</dbReference>
<accession>A0ABU0ZUZ8</accession>
<name>A0ABU0ZUZ8_9ACTN</name>
<dbReference type="EMBL" id="JAVHUY010000063">
    <property type="protein sequence ID" value="MDQ7910812.1"/>
    <property type="molecule type" value="Genomic_DNA"/>
</dbReference>
<protein>
    <submittedName>
        <fullName evidence="1">Uncharacterized protein</fullName>
    </submittedName>
</protein>
<evidence type="ECO:0000313" key="2">
    <source>
        <dbReference type="Proteomes" id="UP001230908"/>
    </source>
</evidence>
<reference evidence="1 2" key="1">
    <citation type="submission" date="2023-08" db="EMBL/GenBank/DDBJ databases">
        <title>Phytohabitans sansha sp. nov., isolated from marine sediment.</title>
        <authorList>
            <person name="Zhao Y."/>
            <person name="Yi K."/>
        </authorList>
    </citation>
    <scope>NUCLEOTIDE SEQUENCE [LARGE SCALE GENOMIC DNA]</scope>
    <source>
        <strain evidence="1 2">ZYX-F-186</strain>
    </source>
</reference>
<organism evidence="1 2">
    <name type="scientific">Phytohabitans maris</name>
    <dbReference type="NCBI Taxonomy" id="3071409"/>
    <lineage>
        <taxon>Bacteria</taxon>
        <taxon>Bacillati</taxon>
        <taxon>Actinomycetota</taxon>
        <taxon>Actinomycetes</taxon>
        <taxon>Micromonosporales</taxon>
        <taxon>Micromonosporaceae</taxon>
    </lineage>
</organism>
<proteinExistence type="predicted"/>
<comment type="caution">
    <text evidence="1">The sequence shown here is derived from an EMBL/GenBank/DDBJ whole genome shotgun (WGS) entry which is preliminary data.</text>
</comment>
<sequence length="116" mass="12493">MTSSPGAARLRSLTTAAERGDAAALAALAEALFCAALQPSDQPTAEQVRAAIGEVVHRCDGDQRTCACDLAERYGADPERARDRMSWCRNVVTVTYCVTGDPGDSAYLRALFWRRA</sequence>
<dbReference type="Proteomes" id="UP001230908">
    <property type="component" value="Unassembled WGS sequence"/>
</dbReference>